<name>A0A7X1MEB5_9ACTN</name>
<evidence type="ECO:0000313" key="2">
    <source>
        <dbReference type="Proteomes" id="UP000584670"/>
    </source>
</evidence>
<dbReference type="AlphaFoldDB" id="A0A7X1MEB5"/>
<evidence type="ECO:0000313" key="1">
    <source>
        <dbReference type="EMBL" id="MBC2907866.1"/>
    </source>
</evidence>
<keyword evidence="2" id="KW-1185">Reference proteome</keyword>
<comment type="caution">
    <text evidence="1">The sequence shown here is derived from an EMBL/GenBank/DDBJ whole genome shotgun (WGS) entry which is preliminary data.</text>
</comment>
<dbReference type="Proteomes" id="UP000584670">
    <property type="component" value="Unassembled WGS sequence"/>
</dbReference>
<dbReference type="RefSeq" id="WP_186287801.1">
    <property type="nucleotide sequence ID" value="NZ_JACMSF010000095.1"/>
</dbReference>
<gene>
    <name evidence="1" type="ORF">H4N64_41450</name>
</gene>
<sequence length="59" mass="6522">MIAFADTRTVTHVLGCHIEMTNQPGVVYPIRTTYQSDELPLEMAVGHLRDIRPATGRAA</sequence>
<organism evidence="1 2">
    <name type="scientific">Streptomyces cupreus</name>
    <dbReference type="NCBI Taxonomy" id="2759956"/>
    <lineage>
        <taxon>Bacteria</taxon>
        <taxon>Bacillati</taxon>
        <taxon>Actinomycetota</taxon>
        <taxon>Actinomycetes</taxon>
        <taxon>Kitasatosporales</taxon>
        <taxon>Streptomycetaceae</taxon>
        <taxon>Streptomyces</taxon>
    </lineage>
</organism>
<proteinExistence type="predicted"/>
<reference evidence="1 2" key="1">
    <citation type="submission" date="2020-08" db="EMBL/GenBank/DDBJ databases">
        <title>Streptomyces sp. PSKA01 genome sequencing and assembly.</title>
        <authorList>
            <person name="Mandal S."/>
            <person name="Maiti P.K."/>
            <person name="Das P."/>
        </authorList>
    </citation>
    <scope>NUCLEOTIDE SEQUENCE [LARGE SCALE GENOMIC DNA]</scope>
    <source>
        <strain evidence="1 2">PSKA01</strain>
    </source>
</reference>
<protein>
    <submittedName>
        <fullName evidence="1">Uncharacterized protein</fullName>
    </submittedName>
</protein>
<dbReference type="EMBL" id="JACMSF010000095">
    <property type="protein sequence ID" value="MBC2907866.1"/>
    <property type="molecule type" value="Genomic_DNA"/>
</dbReference>
<accession>A0A7X1MEB5</accession>